<keyword evidence="1" id="KW-0677">Repeat</keyword>
<gene>
    <name evidence="4" type="ORF">I0K15_04590</name>
</gene>
<dbReference type="InterPro" id="IPR036770">
    <property type="entry name" value="Ankyrin_rpt-contain_sf"/>
</dbReference>
<reference evidence="4 5" key="1">
    <citation type="submission" date="2020-11" db="EMBL/GenBank/DDBJ databases">
        <title>Description of Pontivivens ytuae sp. nov. isolated from deep sea sediment of Mariana Trench.</title>
        <authorList>
            <person name="Wang Z."/>
            <person name="Sun Q.-L."/>
            <person name="Xu X.-D."/>
            <person name="Tang Y.-Z."/>
            <person name="Zhang J."/>
        </authorList>
    </citation>
    <scope>NUCLEOTIDE SEQUENCE [LARGE SCALE GENOMIC DNA]</scope>
    <source>
        <strain evidence="4 5">MT2928</strain>
    </source>
</reference>
<dbReference type="Gene3D" id="1.25.40.20">
    <property type="entry name" value="Ankyrin repeat-containing domain"/>
    <property type="match status" value="3"/>
</dbReference>
<dbReference type="SMART" id="SM00248">
    <property type="entry name" value="ANK"/>
    <property type="match status" value="5"/>
</dbReference>
<name>A0A7S9LTS4_9RHOB</name>
<evidence type="ECO:0000256" key="2">
    <source>
        <dbReference type="ARBA" id="ARBA00023043"/>
    </source>
</evidence>
<dbReference type="PANTHER" id="PTHR24189:SF50">
    <property type="entry name" value="ANKYRIN REPEAT AND SOCS BOX PROTEIN 2"/>
    <property type="match status" value="1"/>
</dbReference>
<accession>A0A7S9LTS4</accession>
<keyword evidence="2 3" id="KW-0040">ANK repeat</keyword>
<sequence>MTLDPNRLRRDAKALLRAARAGDAAAAARLEAVAKGTPRHADALHVIAQDHSHESWPALVLAAETASMDRAAREEALKYALYLGNHPRVDSLLAADPTLARANLGLACALYDLEGVGGMLARDPQAATRLVAGPREPILHLTFSRHHQRAPEKREAMLAIAETLVAHGADVNASYPFQQGAEHRLSALYGALGHADNLPLARWLLEHGATPDDNESLYHATELGHLDGVRLLLEHGVTIAGTNALPRMLDFDNAEGVRLLLEAGADPNEGIAEHPSCEPPAVIPALHQAARRMCSAEVAELLIDHGADGTVPYREHTAYAQARIMGNHAVARVLEAHGQATPLDPVETLLAQAADGAPRGRVTEEALSADIHCILTRLFGFEGRLEHAKRLVALGIDPDWRDEQDMSAIHIAGWEGLADEVAWLLTFDPDLEYKNMYGGNLLGTVIHGSDNAPARARRDHLTCARLVLEAGSPLHRSDITDAGTEEMESLLADWAEAHPDSVLENA</sequence>
<evidence type="ECO:0000256" key="3">
    <source>
        <dbReference type="PROSITE-ProRule" id="PRU00023"/>
    </source>
</evidence>
<dbReference type="RefSeq" id="WP_196104232.1">
    <property type="nucleotide sequence ID" value="NZ_CP064942.1"/>
</dbReference>
<organism evidence="4 5">
    <name type="scientific">Pontivivens ytuae</name>
    <dbReference type="NCBI Taxonomy" id="2789856"/>
    <lineage>
        <taxon>Bacteria</taxon>
        <taxon>Pseudomonadati</taxon>
        <taxon>Pseudomonadota</taxon>
        <taxon>Alphaproteobacteria</taxon>
        <taxon>Rhodobacterales</taxon>
        <taxon>Paracoccaceae</taxon>
        <taxon>Pontivivens</taxon>
    </lineage>
</organism>
<evidence type="ECO:0000313" key="5">
    <source>
        <dbReference type="Proteomes" id="UP000594800"/>
    </source>
</evidence>
<dbReference type="AlphaFoldDB" id="A0A7S9LTS4"/>
<keyword evidence="5" id="KW-1185">Reference proteome</keyword>
<dbReference type="PROSITE" id="PS50088">
    <property type="entry name" value="ANK_REPEAT"/>
    <property type="match status" value="1"/>
</dbReference>
<evidence type="ECO:0000313" key="4">
    <source>
        <dbReference type="EMBL" id="QPH55033.1"/>
    </source>
</evidence>
<dbReference type="InterPro" id="IPR050745">
    <property type="entry name" value="Multifunctional_regulatory"/>
</dbReference>
<dbReference type="SUPFAM" id="SSF48403">
    <property type="entry name" value="Ankyrin repeat"/>
    <property type="match status" value="1"/>
</dbReference>
<protein>
    <submittedName>
        <fullName evidence="4">Ankyrin repeat domain-containing protein</fullName>
    </submittedName>
</protein>
<dbReference type="Proteomes" id="UP000594800">
    <property type="component" value="Chromosome"/>
</dbReference>
<dbReference type="EMBL" id="CP064942">
    <property type="protein sequence ID" value="QPH55033.1"/>
    <property type="molecule type" value="Genomic_DNA"/>
</dbReference>
<dbReference type="InterPro" id="IPR002110">
    <property type="entry name" value="Ankyrin_rpt"/>
</dbReference>
<evidence type="ECO:0000256" key="1">
    <source>
        <dbReference type="ARBA" id="ARBA00022737"/>
    </source>
</evidence>
<feature type="repeat" description="ANK" evidence="3">
    <location>
        <begin position="212"/>
        <end position="244"/>
    </location>
</feature>
<dbReference type="KEGG" id="poz:I0K15_04590"/>
<proteinExistence type="predicted"/>
<dbReference type="PANTHER" id="PTHR24189">
    <property type="entry name" value="MYOTROPHIN"/>
    <property type="match status" value="1"/>
</dbReference>
<dbReference type="Pfam" id="PF12796">
    <property type="entry name" value="Ank_2"/>
    <property type="match status" value="1"/>
</dbReference>